<dbReference type="RefSeq" id="WP_267611252.1">
    <property type="nucleotide sequence ID" value="NZ_JAOVZQ010000001.1"/>
</dbReference>
<dbReference type="Proteomes" id="UP001081283">
    <property type="component" value="Unassembled WGS sequence"/>
</dbReference>
<evidence type="ECO:0000313" key="5">
    <source>
        <dbReference type="EMBL" id="MCY0093283.1"/>
    </source>
</evidence>
<evidence type="ECO:0000256" key="1">
    <source>
        <dbReference type="ARBA" id="ARBA00023002"/>
    </source>
</evidence>
<comment type="caution">
    <text evidence="5">The sequence shown here is derived from an EMBL/GenBank/DDBJ whole genome shotgun (WGS) entry which is preliminary data.</text>
</comment>
<keyword evidence="2" id="KW-0520">NAD</keyword>
<keyword evidence="1" id="KW-0560">Oxidoreductase</keyword>
<feature type="domain" description="3-hydroxyisobutyrate dehydrogenase-like NAD-binding" evidence="4">
    <location>
        <begin position="176"/>
        <end position="297"/>
    </location>
</feature>
<evidence type="ECO:0000259" key="4">
    <source>
        <dbReference type="Pfam" id="PF14833"/>
    </source>
</evidence>
<dbReference type="InterPro" id="IPR006115">
    <property type="entry name" value="6PGDH_NADP-bd"/>
</dbReference>
<dbReference type="Gene3D" id="3.40.50.720">
    <property type="entry name" value="NAD(P)-binding Rossmann-like Domain"/>
    <property type="match status" value="1"/>
</dbReference>
<dbReference type="InterPro" id="IPR029154">
    <property type="entry name" value="HIBADH-like_NADP-bd"/>
</dbReference>
<gene>
    <name evidence="5" type="ORF">OEG82_04450</name>
</gene>
<dbReference type="PANTHER" id="PTHR22981">
    <property type="entry name" value="3-HYDROXYISOBUTYRATE DEHYDROGENASE-RELATED"/>
    <property type="match status" value="1"/>
</dbReference>
<protein>
    <submittedName>
        <fullName evidence="5">NAD(P)-dependent oxidoreductase</fullName>
    </submittedName>
</protein>
<proteinExistence type="predicted"/>
<dbReference type="SUPFAM" id="SSF51735">
    <property type="entry name" value="NAD(P)-binding Rossmann-fold domains"/>
    <property type="match status" value="1"/>
</dbReference>
<dbReference type="EMBL" id="JAOVZQ010000001">
    <property type="protein sequence ID" value="MCY0093283.1"/>
    <property type="molecule type" value="Genomic_DNA"/>
</dbReference>
<dbReference type="SUPFAM" id="SSF48179">
    <property type="entry name" value="6-phosphogluconate dehydrogenase C-terminal domain-like"/>
    <property type="match status" value="1"/>
</dbReference>
<accession>A0ABT3YBM7</accession>
<organism evidence="5 6">
    <name type="scientific">Hoeflea ulvae</name>
    <dbReference type="NCBI Taxonomy" id="2983764"/>
    <lineage>
        <taxon>Bacteria</taxon>
        <taxon>Pseudomonadati</taxon>
        <taxon>Pseudomonadota</taxon>
        <taxon>Alphaproteobacteria</taxon>
        <taxon>Hyphomicrobiales</taxon>
        <taxon>Rhizobiaceae</taxon>
        <taxon>Hoeflea</taxon>
    </lineage>
</organism>
<dbReference type="Pfam" id="PF14833">
    <property type="entry name" value="NAD_binding_11"/>
    <property type="match status" value="1"/>
</dbReference>
<dbReference type="InterPro" id="IPR036291">
    <property type="entry name" value="NAD(P)-bd_dom_sf"/>
</dbReference>
<dbReference type="InterPro" id="IPR008927">
    <property type="entry name" value="6-PGluconate_DH-like_C_sf"/>
</dbReference>
<evidence type="ECO:0000256" key="2">
    <source>
        <dbReference type="ARBA" id="ARBA00023027"/>
    </source>
</evidence>
<dbReference type="PIRSF" id="PIRSF000103">
    <property type="entry name" value="HIBADH"/>
    <property type="match status" value="1"/>
</dbReference>
<sequence>MRSEAQIKLGFVGIGTMGAPMVRRLAKAGYRPTLLDAHPDAARAVAQETGLSVAGSVEDLGRDCDIVILMLPTSAIVHKVCMGSGDGKSGLAAELAAGNVILDMSSSDPVETRTLGARLAEQNIRLLDAPVSGGVRKAIAGTLAIMLGSDDEDAVAPATQILEAMGTVYRTGPLASGHASKALNNYVSAAGLAAACEAVIVGRKFGLNPETLVNVINASTGRNNSTENKLVQFVLSGEFSKAGFALGLMAKDVGLAASLAEALELDLPGLSEARRLWSEASGKLQRGADHTEIFRYLENAAETNDT</sequence>
<dbReference type="Pfam" id="PF03446">
    <property type="entry name" value="NAD_binding_2"/>
    <property type="match status" value="1"/>
</dbReference>
<dbReference type="InterPro" id="IPR013328">
    <property type="entry name" value="6PGD_dom2"/>
</dbReference>
<evidence type="ECO:0000259" key="3">
    <source>
        <dbReference type="Pfam" id="PF03446"/>
    </source>
</evidence>
<keyword evidence="6" id="KW-1185">Reference proteome</keyword>
<feature type="domain" description="6-phosphogluconate dehydrogenase NADP-binding" evidence="3">
    <location>
        <begin position="8"/>
        <end position="167"/>
    </location>
</feature>
<evidence type="ECO:0000313" key="6">
    <source>
        <dbReference type="Proteomes" id="UP001081283"/>
    </source>
</evidence>
<reference evidence="5" key="1">
    <citation type="submission" date="2022-10" db="EMBL/GenBank/DDBJ databases">
        <title>Hoeflea sp. J2-29, isolated from marine algae.</title>
        <authorList>
            <person name="Kristyanto S."/>
            <person name="Kim J.M."/>
            <person name="Jeon C.O."/>
        </authorList>
    </citation>
    <scope>NUCLEOTIDE SEQUENCE</scope>
    <source>
        <strain evidence="5">J2-29</strain>
    </source>
</reference>
<dbReference type="Gene3D" id="1.10.1040.10">
    <property type="entry name" value="N-(1-d-carboxylethyl)-l-norvaline Dehydrogenase, domain 2"/>
    <property type="match status" value="1"/>
</dbReference>
<dbReference type="InterPro" id="IPR015815">
    <property type="entry name" value="HIBADH-related"/>
</dbReference>
<dbReference type="PANTHER" id="PTHR22981:SF7">
    <property type="entry name" value="3-HYDROXYISOBUTYRATE DEHYDROGENASE, MITOCHONDRIAL"/>
    <property type="match status" value="1"/>
</dbReference>
<name>A0ABT3YBM7_9HYPH</name>